<gene>
    <name evidence="7" type="ORF">E2562_032502</name>
</gene>
<feature type="domain" description="NAC" evidence="6">
    <location>
        <begin position="10"/>
        <end position="160"/>
    </location>
</feature>
<feature type="region of interest" description="Disordered" evidence="5">
    <location>
        <begin position="393"/>
        <end position="425"/>
    </location>
</feature>
<evidence type="ECO:0000256" key="3">
    <source>
        <dbReference type="ARBA" id="ARBA00023163"/>
    </source>
</evidence>
<reference evidence="7 8" key="1">
    <citation type="submission" date="2019-11" db="EMBL/GenBank/DDBJ databases">
        <title>Whole genome sequence of Oryza granulata.</title>
        <authorList>
            <person name="Li W."/>
        </authorList>
    </citation>
    <scope>NUCLEOTIDE SEQUENCE [LARGE SCALE GENOMIC DNA]</scope>
    <source>
        <strain evidence="8">cv. Menghai</strain>
        <tissue evidence="7">Leaf</tissue>
    </source>
</reference>
<dbReference type="Proteomes" id="UP000479710">
    <property type="component" value="Unassembled WGS sequence"/>
</dbReference>
<dbReference type="GO" id="GO:0006355">
    <property type="term" value="P:regulation of DNA-templated transcription"/>
    <property type="evidence" value="ECO:0007669"/>
    <property type="project" value="InterPro"/>
</dbReference>
<dbReference type="InterPro" id="IPR003441">
    <property type="entry name" value="NAC-dom"/>
</dbReference>
<keyword evidence="2" id="KW-0238">DNA-binding</keyword>
<feature type="region of interest" description="Disordered" evidence="5">
    <location>
        <begin position="164"/>
        <end position="188"/>
    </location>
</feature>
<dbReference type="InterPro" id="IPR036093">
    <property type="entry name" value="NAC_dom_sf"/>
</dbReference>
<keyword evidence="8" id="KW-1185">Reference proteome</keyword>
<keyword evidence="4" id="KW-0539">Nucleus</keyword>
<evidence type="ECO:0000313" key="7">
    <source>
        <dbReference type="EMBL" id="KAF0920019.1"/>
    </source>
</evidence>
<sequence length="474" mass="51100">MATAAKGDGLPPGIRFDPKDDDLVARYLLARIQGKPLPLDGVILEADPLSAPPWRLLADHGRGDEAFFFAEARAKNGKGRRQKRTVEGGGYWQGQRMCVDGKRMLVPDGGGLEIAWRKYVLSFFADGERGSSGWVMHEYAITAPAELASLPMRLYRIRFSGHGKKRKREPESQIGPDDVGGERAGAAPRRAVTETAMLEELVPPPARAAAVVKFADDSDGCSSVMDDSSLAFPALPDLILLPAEESGARGGAAPALSGVSSPDNQNNFSLGEAPVFFEFPENIDDLIGCFDFAAMDDDQSWIDFAIDSQGRAVADTALLEDRDPPSEPVHPAAMVNHADDSVFDGADQACFAADQYYSGVMDDSLLVTDDLPGLTYEDELQLLHEFAARDSFDSPAEGSHEAEAVDVEAQSVTSSPDKKKNSSSGVMDVEAPVFADFGVSKNMSDLSCIDFAETMDDLSCINFAIDDEPFDLWS</sequence>
<name>A0A6G1E5G2_9ORYZ</name>
<dbReference type="SUPFAM" id="SSF101941">
    <property type="entry name" value="NAC domain"/>
    <property type="match status" value="1"/>
</dbReference>
<accession>A0A6G1E5G2</accession>
<dbReference type="PROSITE" id="PS51005">
    <property type="entry name" value="NAC"/>
    <property type="match status" value="1"/>
</dbReference>
<dbReference type="OrthoDB" id="729519at2759"/>
<dbReference type="EMBL" id="SPHZ02000005">
    <property type="protein sequence ID" value="KAF0920019.1"/>
    <property type="molecule type" value="Genomic_DNA"/>
</dbReference>
<dbReference type="AlphaFoldDB" id="A0A6G1E5G2"/>
<dbReference type="PANTHER" id="PTHR31719">
    <property type="entry name" value="NAC TRANSCRIPTION FACTOR 56"/>
    <property type="match status" value="1"/>
</dbReference>
<comment type="caution">
    <text evidence="7">The sequence shown here is derived from an EMBL/GenBank/DDBJ whole genome shotgun (WGS) entry which is preliminary data.</text>
</comment>
<proteinExistence type="predicted"/>
<evidence type="ECO:0000256" key="1">
    <source>
        <dbReference type="ARBA" id="ARBA00023015"/>
    </source>
</evidence>
<keyword evidence="1" id="KW-0805">Transcription regulation</keyword>
<evidence type="ECO:0000259" key="6">
    <source>
        <dbReference type="PROSITE" id="PS51005"/>
    </source>
</evidence>
<dbReference type="PANTHER" id="PTHR31719:SF88">
    <property type="entry name" value="OS07G0272700 PROTEIN"/>
    <property type="match status" value="1"/>
</dbReference>
<keyword evidence="3" id="KW-0804">Transcription</keyword>
<evidence type="ECO:0000256" key="4">
    <source>
        <dbReference type="ARBA" id="ARBA00023242"/>
    </source>
</evidence>
<dbReference type="Gene3D" id="2.170.150.80">
    <property type="entry name" value="NAC domain"/>
    <property type="match status" value="1"/>
</dbReference>
<evidence type="ECO:0000256" key="2">
    <source>
        <dbReference type="ARBA" id="ARBA00023125"/>
    </source>
</evidence>
<dbReference type="GO" id="GO:0003677">
    <property type="term" value="F:DNA binding"/>
    <property type="evidence" value="ECO:0007669"/>
    <property type="project" value="UniProtKB-KW"/>
</dbReference>
<evidence type="ECO:0000313" key="8">
    <source>
        <dbReference type="Proteomes" id="UP000479710"/>
    </source>
</evidence>
<organism evidence="7 8">
    <name type="scientific">Oryza meyeriana var. granulata</name>
    <dbReference type="NCBI Taxonomy" id="110450"/>
    <lineage>
        <taxon>Eukaryota</taxon>
        <taxon>Viridiplantae</taxon>
        <taxon>Streptophyta</taxon>
        <taxon>Embryophyta</taxon>
        <taxon>Tracheophyta</taxon>
        <taxon>Spermatophyta</taxon>
        <taxon>Magnoliopsida</taxon>
        <taxon>Liliopsida</taxon>
        <taxon>Poales</taxon>
        <taxon>Poaceae</taxon>
        <taxon>BOP clade</taxon>
        <taxon>Oryzoideae</taxon>
        <taxon>Oryzeae</taxon>
        <taxon>Oryzinae</taxon>
        <taxon>Oryza</taxon>
        <taxon>Oryza meyeriana</taxon>
    </lineage>
</organism>
<feature type="compositionally biased region" description="Basic and acidic residues" evidence="5">
    <location>
        <begin position="393"/>
        <end position="403"/>
    </location>
</feature>
<evidence type="ECO:0000256" key="5">
    <source>
        <dbReference type="SAM" id="MobiDB-lite"/>
    </source>
</evidence>
<protein>
    <recommendedName>
        <fullName evidence="6">NAC domain-containing protein</fullName>
    </recommendedName>
</protein>
<dbReference type="Pfam" id="PF02365">
    <property type="entry name" value="NAM"/>
    <property type="match status" value="1"/>
</dbReference>